<reference evidence="3" key="1">
    <citation type="journal article" date="2019" name="Int. J. Syst. Evol. Microbiol.">
        <title>The Global Catalogue of Microorganisms (GCM) 10K type strain sequencing project: providing services to taxonomists for standard genome sequencing and annotation.</title>
        <authorList>
            <consortium name="The Broad Institute Genomics Platform"/>
            <consortium name="The Broad Institute Genome Sequencing Center for Infectious Disease"/>
            <person name="Wu L."/>
            <person name="Ma J."/>
        </authorList>
    </citation>
    <scope>NUCLEOTIDE SEQUENCE [LARGE SCALE GENOMIC DNA]</scope>
    <source>
        <strain evidence="3">KCTC 42424</strain>
    </source>
</reference>
<dbReference type="RefSeq" id="WP_376865481.1">
    <property type="nucleotide sequence ID" value="NZ_JBHRYB010000005.1"/>
</dbReference>
<keyword evidence="1" id="KW-0812">Transmembrane</keyword>
<accession>A0ABV7VQX9</accession>
<dbReference type="InterPro" id="IPR025489">
    <property type="entry name" value="DUF4381"/>
</dbReference>
<feature type="transmembrane region" description="Helical" evidence="1">
    <location>
        <begin position="38"/>
        <end position="57"/>
    </location>
</feature>
<evidence type="ECO:0000313" key="3">
    <source>
        <dbReference type="Proteomes" id="UP001595722"/>
    </source>
</evidence>
<protein>
    <submittedName>
        <fullName evidence="2">DUF4381 domain-containing protein</fullName>
    </submittedName>
</protein>
<name>A0ABV7VQX9_9GAMM</name>
<sequence>MQPQQALVPQPGVSNPPLPLEALSNPAAISWWPPAPGWWILLLLCLLLLAALIYAGWRYIHQQRDRRQAQQLLRQAYLSWQKQRDDQQLLQQCNQILKRYCRQRFPSALALHGEQWLTFLNQSTGQPVFTQPLADALTHGLYCQPQQLPDLDGTALHQSCQRWLRRAAAKHLAEAN</sequence>
<keyword evidence="1" id="KW-0472">Membrane</keyword>
<comment type="caution">
    <text evidence="2">The sequence shown here is derived from an EMBL/GenBank/DDBJ whole genome shotgun (WGS) entry which is preliminary data.</text>
</comment>
<gene>
    <name evidence="2" type="ORF">ACFOMG_06305</name>
</gene>
<keyword evidence="3" id="KW-1185">Reference proteome</keyword>
<dbReference type="Proteomes" id="UP001595722">
    <property type="component" value="Unassembled WGS sequence"/>
</dbReference>
<evidence type="ECO:0000256" key="1">
    <source>
        <dbReference type="SAM" id="Phobius"/>
    </source>
</evidence>
<keyword evidence="1" id="KW-1133">Transmembrane helix</keyword>
<dbReference type="EMBL" id="JBHRYB010000005">
    <property type="protein sequence ID" value="MFC3679720.1"/>
    <property type="molecule type" value="Genomic_DNA"/>
</dbReference>
<proteinExistence type="predicted"/>
<dbReference type="Pfam" id="PF14316">
    <property type="entry name" value="DUF4381"/>
    <property type="match status" value="1"/>
</dbReference>
<evidence type="ECO:0000313" key="2">
    <source>
        <dbReference type="EMBL" id="MFC3679720.1"/>
    </source>
</evidence>
<organism evidence="2 3">
    <name type="scientific">Bacterioplanoides pacificum</name>
    <dbReference type="NCBI Taxonomy" id="1171596"/>
    <lineage>
        <taxon>Bacteria</taxon>
        <taxon>Pseudomonadati</taxon>
        <taxon>Pseudomonadota</taxon>
        <taxon>Gammaproteobacteria</taxon>
        <taxon>Oceanospirillales</taxon>
        <taxon>Oceanospirillaceae</taxon>
        <taxon>Bacterioplanoides</taxon>
    </lineage>
</organism>